<proteinExistence type="predicted"/>
<sequence>MVGIGVWNCNMLEYNEDEEDYLIVLKCIFLYISKVLCMTG</sequence>
<reference evidence="1" key="1">
    <citation type="submission" date="2020-07" db="EMBL/GenBank/DDBJ databases">
        <title>Genome sequence and genetic diversity analysis of an under-domesticated orphan crop, white fonio (Digitaria exilis).</title>
        <authorList>
            <person name="Bennetzen J.L."/>
            <person name="Chen S."/>
            <person name="Ma X."/>
            <person name="Wang X."/>
            <person name="Yssel A.E.J."/>
            <person name="Chaluvadi S.R."/>
            <person name="Johnson M."/>
            <person name="Gangashetty P."/>
            <person name="Hamidou F."/>
            <person name="Sanogo M.D."/>
            <person name="Zwaenepoel A."/>
            <person name="Wallace J."/>
            <person name="Van De Peer Y."/>
            <person name="Van Deynze A."/>
        </authorList>
    </citation>
    <scope>NUCLEOTIDE SEQUENCE</scope>
    <source>
        <tissue evidence="1">Leaves</tissue>
    </source>
</reference>
<keyword evidence="2" id="KW-1185">Reference proteome</keyword>
<gene>
    <name evidence="1" type="ORF">HU200_048055</name>
</gene>
<name>A0A835ATM3_9POAL</name>
<organism evidence="1 2">
    <name type="scientific">Digitaria exilis</name>
    <dbReference type="NCBI Taxonomy" id="1010633"/>
    <lineage>
        <taxon>Eukaryota</taxon>
        <taxon>Viridiplantae</taxon>
        <taxon>Streptophyta</taxon>
        <taxon>Embryophyta</taxon>
        <taxon>Tracheophyta</taxon>
        <taxon>Spermatophyta</taxon>
        <taxon>Magnoliopsida</taxon>
        <taxon>Liliopsida</taxon>
        <taxon>Poales</taxon>
        <taxon>Poaceae</taxon>
        <taxon>PACMAD clade</taxon>
        <taxon>Panicoideae</taxon>
        <taxon>Panicodae</taxon>
        <taxon>Paniceae</taxon>
        <taxon>Anthephorinae</taxon>
        <taxon>Digitaria</taxon>
    </lineage>
</organism>
<protein>
    <submittedName>
        <fullName evidence="1">Uncharacterized protein</fullName>
    </submittedName>
</protein>
<dbReference type="EMBL" id="JACEFO010002196">
    <property type="protein sequence ID" value="KAF8674773.1"/>
    <property type="molecule type" value="Genomic_DNA"/>
</dbReference>
<accession>A0A835ATM3</accession>
<dbReference type="AlphaFoldDB" id="A0A835ATM3"/>
<dbReference type="Proteomes" id="UP000636709">
    <property type="component" value="Unassembled WGS sequence"/>
</dbReference>
<evidence type="ECO:0000313" key="1">
    <source>
        <dbReference type="EMBL" id="KAF8674773.1"/>
    </source>
</evidence>
<comment type="caution">
    <text evidence="1">The sequence shown here is derived from an EMBL/GenBank/DDBJ whole genome shotgun (WGS) entry which is preliminary data.</text>
</comment>
<evidence type="ECO:0000313" key="2">
    <source>
        <dbReference type="Proteomes" id="UP000636709"/>
    </source>
</evidence>